<dbReference type="EMBL" id="LIAE01006112">
    <property type="protein sequence ID" value="PAV92626.1"/>
    <property type="molecule type" value="Genomic_DNA"/>
</dbReference>
<feature type="compositionally biased region" description="Basic and acidic residues" evidence="1">
    <location>
        <begin position="31"/>
        <end position="75"/>
    </location>
</feature>
<reference evidence="2 3" key="1">
    <citation type="journal article" date="2017" name="Curr. Biol.">
        <title>Genome architecture and evolution of a unichromosomal asexual nematode.</title>
        <authorList>
            <person name="Fradin H."/>
            <person name="Zegar C."/>
            <person name="Gutwein M."/>
            <person name="Lucas J."/>
            <person name="Kovtun M."/>
            <person name="Corcoran D."/>
            <person name="Baugh L.R."/>
            <person name="Kiontke K."/>
            <person name="Gunsalus K."/>
            <person name="Fitch D.H."/>
            <person name="Piano F."/>
        </authorList>
    </citation>
    <scope>NUCLEOTIDE SEQUENCE [LARGE SCALE GENOMIC DNA]</scope>
    <source>
        <strain evidence="2">PF1309</strain>
    </source>
</reference>
<evidence type="ECO:0000313" key="3">
    <source>
        <dbReference type="Proteomes" id="UP000218231"/>
    </source>
</evidence>
<sequence>MAAHPSILLDRRPGRGEEPPRAHPVRQQQQRVDDEQHQREADIDRDGERAERRQRLPAVADDRTAQQRARPDRGQSHHPAQDAPEDRERRRVERQERRARLARPHRSDADRDRDDDQLQYVERQLGARAAVLQRGRCLQPQDVRRHQPAQEIEPRPRRIRAHRGGGAHPGMRAWLQHNAQRQPDRYRDQGGDAEPDERARHQLRRIVEVAQRRDRRDDRGEHQRYHQRLQQLDEHFADDPQRVGQAGEVIAAGDEAQHEAKGHADEDLYAERWAGHAPNSCVIAPMRRTVSQVPAHTVSRSMPAEVDDNMLIATLAAQFASGGIDADQLRTAVARLSAG</sequence>
<comment type="caution">
    <text evidence="2">The sequence shown here is derived from an EMBL/GenBank/DDBJ whole genome shotgun (WGS) entry which is preliminary data.</text>
</comment>
<name>A0A2A2M2E5_9BILA</name>
<keyword evidence="3" id="KW-1185">Reference proteome</keyword>
<dbReference type="AlphaFoldDB" id="A0A2A2M2E5"/>
<accession>A0A2A2M2E5</accession>
<evidence type="ECO:0000313" key="2">
    <source>
        <dbReference type="EMBL" id="PAV92626.1"/>
    </source>
</evidence>
<feature type="region of interest" description="Disordered" evidence="1">
    <location>
        <begin position="1"/>
        <end position="120"/>
    </location>
</feature>
<dbReference type="Proteomes" id="UP000218231">
    <property type="component" value="Unassembled WGS sequence"/>
</dbReference>
<protein>
    <submittedName>
        <fullName evidence="2">Uncharacterized protein</fullName>
    </submittedName>
</protein>
<feature type="compositionally biased region" description="Basic and acidic residues" evidence="1">
    <location>
        <begin position="182"/>
        <end position="202"/>
    </location>
</feature>
<feature type="compositionally biased region" description="Basic and acidic residues" evidence="1">
    <location>
        <begin position="9"/>
        <end position="21"/>
    </location>
</feature>
<evidence type="ECO:0000256" key="1">
    <source>
        <dbReference type="SAM" id="MobiDB-lite"/>
    </source>
</evidence>
<feature type="compositionally biased region" description="Basic and acidic residues" evidence="1">
    <location>
        <begin position="84"/>
        <end position="116"/>
    </location>
</feature>
<organism evidence="2 3">
    <name type="scientific">Diploscapter pachys</name>
    <dbReference type="NCBI Taxonomy" id="2018661"/>
    <lineage>
        <taxon>Eukaryota</taxon>
        <taxon>Metazoa</taxon>
        <taxon>Ecdysozoa</taxon>
        <taxon>Nematoda</taxon>
        <taxon>Chromadorea</taxon>
        <taxon>Rhabditida</taxon>
        <taxon>Rhabditina</taxon>
        <taxon>Rhabditomorpha</taxon>
        <taxon>Rhabditoidea</taxon>
        <taxon>Rhabditidae</taxon>
        <taxon>Diploscapter</taxon>
    </lineage>
</organism>
<gene>
    <name evidence="2" type="ORF">WR25_05742</name>
</gene>
<proteinExistence type="predicted"/>
<feature type="region of interest" description="Disordered" evidence="1">
    <location>
        <begin position="179"/>
        <end position="202"/>
    </location>
</feature>